<evidence type="ECO:0000256" key="10">
    <source>
        <dbReference type="SAM" id="MobiDB-lite"/>
    </source>
</evidence>
<dbReference type="GO" id="GO:0005634">
    <property type="term" value="C:nucleus"/>
    <property type="evidence" value="ECO:0007669"/>
    <property type="project" value="UniProtKB-SubCell"/>
</dbReference>
<evidence type="ECO:0000313" key="13">
    <source>
        <dbReference type="Proteomes" id="UP000283530"/>
    </source>
</evidence>
<keyword evidence="4" id="KW-1017">Isopeptide bond</keyword>
<evidence type="ECO:0000259" key="11">
    <source>
        <dbReference type="PROSITE" id="PS50827"/>
    </source>
</evidence>
<feature type="region of interest" description="Disordered" evidence="10">
    <location>
        <begin position="1"/>
        <end position="30"/>
    </location>
</feature>
<feature type="compositionally biased region" description="Low complexity" evidence="10">
    <location>
        <begin position="16"/>
        <end position="28"/>
    </location>
</feature>
<evidence type="ECO:0000256" key="1">
    <source>
        <dbReference type="ARBA" id="ARBA00004123"/>
    </source>
</evidence>
<keyword evidence="5" id="KW-0597">Phosphoprotein</keyword>
<evidence type="ECO:0000256" key="7">
    <source>
        <dbReference type="ARBA" id="ARBA00023015"/>
    </source>
</evidence>
<evidence type="ECO:0000256" key="6">
    <source>
        <dbReference type="ARBA" id="ARBA00022843"/>
    </source>
</evidence>
<sequence length="618" mass="69071">MAISSPKPQNNKMKDPLSPSRSPKSPSSIRINGAQINGQTCHQCRQKTMKLVASCKNTARAKGPCPFKFCDKCLSNRYGENAEEMMKLGDWKCPKCRDICNCSICMKKKGQQPTGMLVHAAKATGFSSVMEMLHTKGPDGLGVVEILKDTCTHLKKAAVSSKELLSSKRKHGKENSPVGVSNMQCEALEVGDDAKLETNVTARKKLRLDRGNSNSSKVRSKDDGPNMKELQAQVLTKVTIDVMKEEKKMAEVLNGKNIKRPAVKPFRMPKRYKLEENHTMNSEGVKVDVMLPKGDELVNVAGIEFPADDVGPALQFLEFCNAFQQVLNLNKGQGESVLRELIRARVTRRGVYSANIQFHIKLLSLLQKDRGEVSPLSYSANIGSSWLQVLGKCISESQFAPKELHLGCLTKGTDAYDKLGSSEKLRILNLLCDEMLGTNCVRSYIEEQHAKYVESKREEKSKIQAAKEKEKLMKQKLKDGVAQIVLSSREEAPLSISEHEILVSKIKAETQKAHAEMVEAKDMVPKKKQRLDAVRTEPLLLDQNGRACWKLRSHSDGSHILLQDIGNQDLVTPQDKWFIYDDEQEKAVQNYISTTREKRHRKRLIPTAMGSDGTNLKV</sequence>
<dbReference type="Proteomes" id="UP000283530">
    <property type="component" value="Unassembled WGS sequence"/>
</dbReference>
<dbReference type="PROSITE" id="PS50827">
    <property type="entry name" value="DDT"/>
    <property type="match status" value="1"/>
</dbReference>
<dbReference type="SMART" id="SM00571">
    <property type="entry name" value="DDT"/>
    <property type="match status" value="1"/>
</dbReference>
<keyword evidence="8" id="KW-0804">Transcription</keyword>
<evidence type="ECO:0000256" key="5">
    <source>
        <dbReference type="ARBA" id="ARBA00022553"/>
    </source>
</evidence>
<comment type="subcellular location">
    <subcellularLocation>
        <location evidence="2">Cytoplasm</location>
    </subcellularLocation>
    <subcellularLocation>
        <location evidence="1">Nucleus</location>
    </subcellularLocation>
</comment>
<comment type="caution">
    <text evidence="12">The sequence shown here is derived from an EMBL/GenBank/DDBJ whole genome shotgun (WGS) entry which is preliminary data.</text>
</comment>
<feature type="compositionally biased region" description="Polar residues" evidence="10">
    <location>
        <begin position="1"/>
        <end position="11"/>
    </location>
</feature>
<accession>A0A443P431</accession>
<dbReference type="GO" id="GO:0006355">
    <property type="term" value="P:regulation of DNA-templated transcription"/>
    <property type="evidence" value="ECO:0007669"/>
    <property type="project" value="InterPro"/>
</dbReference>
<keyword evidence="9" id="KW-0539">Nucleus</keyword>
<dbReference type="InterPro" id="IPR018866">
    <property type="entry name" value="Znf-4CXXC_R1"/>
</dbReference>
<feature type="region of interest" description="Disordered" evidence="10">
    <location>
        <begin position="204"/>
        <end position="226"/>
    </location>
</feature>
<proteinExistence type="predicted"/>
<gene>
    <name evidence="12" type="ORF">CKAN_01439000</name>
</gene>
<dbReference type="STRING" id="337451.A0A443P431"/>
<dbReference type="PANTHER" id="PTHR31169">
    <property type="entry name" value="OS05G0300700 PROTEIN"/>
    <property type="match status" value="1"/>
</dbReference>
<reference evidence="12 13" key="1">
    <citation type="journal article" date="2019" name="Nat. Plants">
        <title>Stout camphor tree genome fills gaps in understanding of flowering plant genome evolution.</title>
        <authorList>
            <person name="Chaw S.M."/>
            <person name="Liu Y.C."/>
            <person name="Wu Y.W."/>
            <person name="Wang H.Y."/>
            <person name="Lin C.I."/>
            <person name="Wu C.S."/>
            <person name="Ke H.M."/>
            <person name="Chang L.Y."/>
            <person name="Hsu C.Y."/>
            <person name="Yang H.T."/>
            <person name="Sudianto E."/>
            <person name="Hsu M.H."/>
            <person name="Wu K.P."/>
            <person name="Wang L.N."/>
            <person name="Leebens-Mack J.H."/>
            <person name="Tsai I.J."/>
        </authorList>
    </citation>
    <scope>NUCLEOTIDE SEQUENCE [LARGE SCALE GENOMIC DNA]</scope>
    <source>
        <strain evidence="13">cv. Chaw 1501</strain>
        <tissue evidence="12">Young leaves</tissue>
    </source>
</reference>
<feature type="domain" description="DDT" evidence="11">
    <location>
        <begin position="307"/>
        <end position="372"/>
    </location>
</feature>
<evidence type="ECO:0000256" key="9">
    <source>
        <dbReference type="ARBA" id="ARBA00023242"/>
    </source>
</evidence>
<dbReference type="InterPro" id="IPR018501">
    <property type="entry name" value="DDT_dom"/>
</dbReference>
<organism evidence="12 13">
    <name type="scientific">Cinnamomum micranthum f. kanehirae</name>
    <dbReference type="NCBI Taxonomy" id="337451"/>
    <lineage>
        <taxon>Eukaryota</taxon>
        <taxon>Viridiplantae</taxon>
        <taxon>Streptophyta</taxon>
        <taxon>Embryophyta</taxon>
        <taxon>Tracheophyta</taxon>
        <taxon>Spermatophyta</taxon>
        <taxon>Magnoliopsida</taxon>
        <taxon>Magnoliidae</taxon>
        <taxon>Laurales</taxon>
        <taxon>Lauraceae</taxon>
        <taxon>Cinnamomum</taxon>
    </lineage>
</organism>
<evidence type="ECO:0000256" key="2">
    <source>
        <dbReference type="ARBA" id="ARBA00004496"/>
    </source>
</evidence>
<keyword evidence="6" id="KW-0832">Ubl conjugation</keyword>
<dbReference type="PANTHER" id="PTHR31169:SF8">
    <property type="entry name" value="ZINC-FINGER DOMAIN OF MONOAMINE-OXIDASE A REPRESSOR R1 PROTEIN"/>
    <property type="match status" value="1"/>
</dbReference>
<evidence type="ECO:0000313" key="12">
    <source>
        <dbReference type="EMBL" id="RWR85520.1"/>
    </source>
</evidence>
<name>A0A443P431_9MAGN</name>
<evidence type="ECO:0000256" key="3">
    <source>
        <dbReference type="ARBA" id="ARBA00022490"/>
    </source>
</evidence>
<dbReference type="GO" id="GO:0005737">
    <property type="term" value="C:cytoplasm"/>
    <property type="evidence" value="ECO:0007669"/>
    <property type="project" value="UniProtKB-SubCell"/>
</dbReference>
<keyword evidence="7" id="KW-0805">Transcription regulation</keyword>
<keyword evidence="13" id="KW-1185">Reference proteome</keyword>
<protein>
    <submittedName>
        <fullName evidence="12">DDT domain-containing protein</fullName>
    </submittedName>
</protein>
<dbReference type="AlphaFoldDB" id="A0A443P431"/>
<evidence type="ECO:0000256" key="8">
    <source>
        <dbReference type="ARBA" id="ARBA00023163"/>
    </source>
</evidence>
<dbReference type="EMBL" id="QPKB01000005">
    <property type="protein sequence ID" value="RWR85520.1"/>
    <property type="molecule type" value="Genomic_DNA"/>
</dbReference>
<dbReference type="Pfam" id="PF10497">
    <property type="entry name" value="zf-4CXXC_R1"/>
    <property type="match status" value="1"/>
</dbReference>
<evidence type="ECO:0000256" key="4">
    <source>
        <dbReference type="ARBA" id="ARBA00022499"/>
    </source>
</evidence>
<dbReference type="InterPro" id="IPR040221">
    <property type="entry name" value="CDCA7/CDA7L"/>
</dbReference>
<keyword evidence="3" id="KW-0963">Cytoplasm</keyword>
<dbReference type="OrthoDB" id="298344at2759"/>